<proteinExistence type="inferred from homology"/>
<dbReference type="InterPro" id="IPR002885">
    <property type="entry name" value="PPR_rpt"/>
</dbReference>
<protein>
    <recommendedName>
        <fullName evidence="4">At3g05675-like ankyrin-like domain-containing protein</fullName>
    </recommendedName>
</protein>
<dbReference type="OrthoDB" id="185373at2759"/>
<sequence length="1285" mass="144800">MALSRIIKSNQILFKSIKLIPPNSSLLHSCKSPLFFPSNQRRPICAKHRNDNFLSSDQINISNAFISILIKHPFSPNNPELNNLVPLLTHKIVESVLNNLKNWRLAQQFFTWVSSLPGYKHNIYTYNAMASILSRARQNAQLKALALDVVDSNCSMNPGALGFFIRCLGSVGLVDEANKLFDQVKRIGLCVPNSYSYNCLLEALSKSNLIDLVEIRLKEMRNLGLEFDKYTLTPVLQVYCIAGQFDQALSVFNEILERGWVDEHVLSILVVAFSKWGEVDKALELIDCMEQRGMRLNEKTFYVLIHGFVRESRMDKALCLFDKIRKLGFCRSVSLFDVMIGGLCKNNEREKALSLYSEMKELGIDPDFGILTKLISSFSEEEEEMDRLLQQCWEDVSSQPKNLLFNSVLEGLVRNGSIDTACNLIQSVTGNNRNGGSVLVKYFLNEKEVVTLNTNSFTSVINGLLGAGKVDMALSLFRGMVQFGCNPTLSHYNNLIDALCKLNRLEESYDLLRQMKEMGLEPSHFTHNCIFGCLCRLEDVEGAVELVRKMRFYGHEPWIKYSTLLVKNLCKHEKAVEACKFLTDMAQEGFLPDIITYSAAINGLIKIKSVDKGLELFQEICARGYCPDVISYNILIKALCKAKRVAEAEDLLNDMMLKGLVPSEVTYNYLIDGWCKNGEIDRAMLCLSKMFGKESEANVITYATLVDGLCNFGRPDDALKLWDEMGRKGCIPNRIAYHTLVNGLCKCGRSSAALVHFNEMKEKEMRPDSYIYIALISAFLSDTNLPCVLDMLKEMVDVGNLPDPLDKNFPIIRGAICKLLEDARTSFGIKHLIAEGKIPDVSLLEGAEGISGLVMAIIKCPLFNMQKGQYGCTAKPSSLLNFIFMSIANMARKILVSTSSSKAENTEKWKLTDHLRFMVMLISWLMLWVLRFFMDLFSCSMISSRDYHLGGSSSVRRFQLSPYSSSATGEALPSSGSSLDLILRNRVDVDGLAVKALVKALTHVLALLNEIPASSRKYQYTMAMADQIMEDNARHGHSALLHVNRLALASSFTRTSALLYRCLQVQTSPSGDYGDSWHLRAIKAIPFGSCIASYMKAITMCLNAAFSWFDTATTHFQRRDYNVEPDMMAEKLAQELLWITNKLRCYGDVNEALVQWSLASGLASLSLNSSPRVQGSIVKVSAFLFRELTRKDLEIARQVKFRLLVLWTPLFCHASNGHAYPILTRFQMAEIERAMDEVISNFPAMEQEFVLSTWLENYVVSVSDWPNLGLAYDRWCQSTREMVHH</sequence>
<reference evidence="5 6" key="1">
    <citation type="journal article" date="2021" name="bioRxiv">
        <title>The Gossypium anomalum genome as a resource for cotton improvement and evolutionary analysis of hybrid incompatibility.</title>
        <authorList>
            <person name="Grover C.E."/>
            <person name="Yuan D."/>
            <person name="Arick M.A."/>
            <person name="Miller E.R."/>
            <person name="Hu G."/>
            <person name="Peterson D.G."/>
            <person name="Wendel J.F."/>
            <person name="Udall J.A."/>
        </authorList>
    </citation>
    <scope>NUCLEOTIDE SEQUENCE [LARGE SCALE GENOMIC DNA]</scope>
    <source>
        <strain evidence="5">JFW-Udall</strain>
        <tissue evidence="5">Leaf</tissue>
    </source>
</reference>
<feature type="repeat" description="PPR" evidence="3">
    <location>
        <begin position="593"/>
        <end position="627"/>
    </location>
</feature>
<dbReference type="PANTHER" id="PTHR47939:SF13">
    <property type="entry name" value="OS03G0201400 PROTEIN"/>
    <property type="match status" value="1"/>
</dbReference>
<evidence type="ECO:0000256" key="2">
    <source>
        <dbReference type="ARBA" id="ARBA00022737"/>
    </source>
</evidence>
<gene>
    <name evidence="5" type="ORF">CXB51_006699</name>
</gene>
<dbReference type="Pfam" id="PF01535">
    <property type="entry name" value="PPR"/>
    <property type="match status" value="6"/>
</dbReference>
<comment type="caution">
    <text evidence="5">The sequence shown here is derived from an EMBL/GenBank/DDBJ whole genome shotgun (WGS) entry which is preliminary data.</text>
</comment>
<feature type="repeat" description="PPR" evidence="3">
    <location>
        <begin position="698"/>
        <end position="732"/>
    </location>
</feature>
<comment type="similarity">
    <text evidence="1">Belongs to the PPR family. P subfamily.</text>
</comment>
<dbReference type="Gene3D" id="1.25.40.10">
    <property type="entry name" value="Tetratricopeptide repeat domain"/>
    <property type="match status" value="6"/>
</dbReference>
<feature type="repeat" description="PPR" evidence="3">
    <location>
        <begin position="228"/>
        <end position="262"/>
    </location>
</feature>
<evidence type="ECO:0000256" key="1">
    <source>
        <dbReference type="ARBA" id="ARBA00007626"/>
    </source>
</evidence>
<dbReference type="Pfam" id="PF25553">
    <property type="entry name" value="BTB-POZ_ANK-like"/>
    <property type="match status" value="1"/>
</dbReference>
<dbReference type="Proteomes" id="UP000701853">
    <property type="component" value="Chromosome 3"/>
</dbReference>
<dbReference type="EMBL" id="JAHUZN010000003">
    <property type="protein sequence ID" value="KAG8498216.1"/>
    <property type="molecule type" value="Genomic_DNA"/>
</dbReference>
<feature type="repeat" description="PPR" evidence="3">
    <location>
        <begin position="663"/>
        <end position="697"/>
    </location>
</feature>
<feature type="repeat" description="PPR" evidence="3">
    <location>
        <begin position="193"/>
        <end position="227"/>
    </location>
</feature>
<dbReference type="InterPro" id="IPR011990">
    <property type="entry name" value="TPR-like_helical_dom_sf"/>
</dbReference>
<dbReference type="NCBIfam" id="TIGR00756">
    <property type="entry name" value="PPR"/>
    <property type="match status" value="11"/>
</dbReference>
<feature type="repeat" description="PPR" evidence="3">
    <location>
        <begin position="523"/>
        <end position="557"/>
    </location>
</feature>
<organism evidence="5 6">
    <name type="scientific">Gossypium anomalum</name>
    <dbReference type="NCBI Taxonomy" id="47600"/>
    <lineage>
        <taxon>Eukaryota</taxon>
        <taxon>Viridiplantae</taxon>
        <taxon>Streptophyta</taxon>
        <taxon>Embryophyta</taxon>
        <taxon>Tracheophyta</taxon>
        <taxon>Spermatophyta</taxon>
        <taxon>Magnoliopsida</taxon>
        <taxon>eudicotyledons</taxon>
        <taxon>Gunneridae</taxon>
        <taxon>Pentapetalae</taxon>
        <taxon>rosids</taxon>
        <taxon>malvids</taxon>
        <taxon>Malvales</taxon>
        <taxon>Malvaceae</taxon>
        <taxon>Malvoideae</taxon>
        <taxon>Gossypium</taxon>
    </lineage>
</organism>
<dbReference type="PROSITE" id="PS51375">
    <property type="entry name" value="PPR"/>
    <property type="match status" value="12"/>
</dbReference>
<evidence type="ECO:0000256" key="3">
    <source>
        <dbReference type="PROSITE-ProRule" id="PRU00708"/>
    </source>
</evidence>
<accession>A0A8J6D7R6</accession>
<feature type="repeat" description="PPR" evidence="3">
    <location>
        <begin position="733"/>
        <end position="767"/>
    </location>
</feature>
<name>A0A8J6D7R6_9ROSI</name>
<feature type="domain" description="At3g05675-like ankyrin-like" evidence="4">
    <location>
        <begin position="1098"/>
        <end position="1276"/>
    </location>
</feature>
<keyword evidence="2" id="KW-0677">Repeat</keyword>
<dbReference type="Pfam" id="PF13041">
    <property type="entry name" value="PPR_2"/>
    <property type="match status" value="5"/>
</dbReference>
<evidence type="ECO:0000313" key="5">
    <source>
        <dbReference type="EMBL" id="KAG8498216.1"/>
    </source>
</evidence>
<dbReference type="InterPro" id="IPR058039">
    <property type="entry name" value="At3g05675-like_ankyrin"/>
</dbReference>
<feature type="repeat" description="PPR" evidence="3">
    <location>
        <begin position="332"/>
        <end position="366"/>
    </location>
</feature>
<keyword evidence="6" id="KW-1185">Reference proteome</keyword>
<feature type="repeat" description="PPR" evidence="3">
    <location>
        <begin position="453"/>
        <end position="487"/>
    </location>
</feature>
<dbReference type="InterPro" id="IPR050667">
    <property type="entry name" value="PPR-containing_protein"/>
</dbReference>
<evidence type="ECO:0000313" key="6">
    <source>
        <dbReference type="Proteomes" id="UP000701853"/>
    </source>
</evidence>
<feature type="repeat" description="PPR" evidence="3">
    <location>
        <begin position="628"/>
        <end position="662"/>
    </location>
</feature>
<dbReference type="PANTHER" id="PTHR47939">
    <property type="entry name" value="MEMBRANE-ASSOCIATED SALT-INDUCIBLE PROTEIN-LIKE"/>
    <property type="match status" value="1"/>
</dbReference>
<feature type="repeat" description="PPR" evidence="3">
    <location>
        <begin position="297"/>
        <end position="331"/>
    </location>
</feature>
<evidence type="ECO:0000259" key="4">
    <source>
        <dbReference type="Pfam" id="PF25553"/>
    </source>
</evidence>
<feature type="repeat" description="PPR" evidence="3">
    <location>
        <begin position="488"/>
        <end position="522"/>
    </location>
</feature>